<feature type="compositionally biased region" description="Basic and acidic residues" evidence="1">
    <location>
        <begin position="269"/>
        <end position="278"/>
    </location>
</feature>
<name>A0ABQ9NKV4_9PEZI</name>
<dbReference type="SUPFAM" id="SSF54236">
    <property type="entry name" value="Ubiquitin-like"/>
    <property type="match status" value="2"/>
</dbReference>
<feature type="region of interest" description="Disordered" evidence="1">
    <location>
        <begin position="461"/>
        <end position="523"/>
    </location>
</feature>
<evidence type="ECO:0000259" key="2">
    <source>
        <dbReference type="PROSITE" id="PS50033"/>
    </source>
</evidence>
<dbReference type="Proteomes" id="UP001172684">
    <property type="component" value="Unassembled WGS sequence"/>
</dbReference>
<dbReference type="EMBL" id="JAPDRL010000078">
    <property type="protein sequence ID" value="KAJ9659211.1"/>
    <property type="molecule type" value="Genomic_DNA"/>
</dbReference>
<dbReference type="InterPro" id="IPR021569">
    <property type="entry name" value="TUG-UBL1"/>
</dbReference>
<comment type="caution">
    <text evidence="3">The sequence shown here is derived from an EMBL/GenBank/DDBJ whole genome shotgun (WGS) entry which is preliminary data.</text>
</comment>
<reference evidence="3" key="1">
    <citation type="submission" date="2022-10" db="EMBL/GenBank/DDBJ databases">
        <title>Culturing micro-colonial fungi from biological soil crusts in the Mojave desert and describing Neophaeococcomyces mojavensis, and introducing the new genera and species Taxawa tesnikishii.</title>
        <authorList>
            <person name="Kurbessoian T."/>
            <person name="Stajich J.E."/>
        </authorList>
    </citation>
    <scope>NUCLEOTIDE SEQUENCE</scope>
    <source>
        <strain evidence="3">TK_1</strain>
    </source>
</reference>
<protein>
    <recommendedName>
        <fullName evidence="2">UBX domain-containing protein</fullName>
    </recommendedName>
</protein>
<evidence type="ECO:0000313" key="3">
    <source>
        <dbReference type="EMBL" id="KAJ9659211.1"/>
    </source>
</evidence>
<dbReference type="CDD" id="cd16105">
    <property type="entry name" value="Ubl_ASPSCR1_like"/>
    <property type="match status" value="1"/>
</dbReference>
<feature type="compositionally biased region" description="Basic residues" evidence="1">
    <location>
        <begin position="513"/>
        <end position="523"/>
    </location>
</feature>
<organism evidence="3 4">
    <name type="scientific">Coniosporium apollinis</name>
    <dbReference type="NCBI Taxonomy" id="61459"/>
    <lineage>
        <taxon>Eukaryota</taxon>
        <taxon>Fungi</taxon>
        <taxon>Dikarya</taxon>
        <taxon>Ascomycota</taxon>
        <taxon>Pezizomycotina</taxon>
        <taxon>Dothideomycetes</taxon>
        <taxon>Dothideomycetes incertae sedis</taxon>
        <taxon>Coniosporium</taxon>
    </lineage>
</organism>
<accession>A0ABQ9NKV4</accession>
<dbReference type="Pfam" id="PF11470">
    <property type="entry name" value="TUG-UBL1"/>
    <property type="match status" value="1"/>
</dbReference>
<feature type="compositionally biased region" description="Low complexity" evidence="1">
    <location>
        <begin position="212"/>
        <end position="227"/>
    </location>
</feature>
<feature type="compositionally biased region" description="Low complexity" evidence="1">
    <location>
        <begin position="256"/>
        <end position="268"/>
    </location>
</feature>
<evidence type="ECO:0000313" key="4">
    <source>
        <dbReference type="Proteomes" id="UP001172684"/>
    </source>
</evidence>
<feature type="compositionally biased region" description="Basic and acidic residues" evidence="1">
    <location>
        <begin position="487"/>
        <end position="512"/>
    </location>
</feature>
<feature type="compositionally biased region" description="Basic and acidic residues" evidence="1">
    <location>
        <begin position="461"/>
        <end position="472"/>
    </location>
</feature>
<evidence type="ECO:0000256" key="1">
    <source>
        <dbReference type="SAM" id="MobiDB-lite"/>
    </source>
</evidence>
<proteinExistence type="predicted"/>
<dbReference type="PANTHER" id="PTHR46467">
    <property type="entry name" value="TETHER CONTAINING UBX DOMAIN FOR GLUT4"/>
    <property type="match status" value="1"/>
</dbReference>
<sequence>MASHVVVVDATARRTTIKTTPGKYLSDVLNEACAKLGVKADQYTLKHNNKQIDLSRTYRLSGLPSGAKLDLIQSSRSPSAVSVALQPPDGGSRLTQKFPSNTSLWQILRVFESNPGSDGAPQNLNFTQRGTPQMGGAGSSGGGRLNYEMPVLNVMGRDLGTFVDLQKTLAQLGINNGSALLRLSFKNSGQPLEEAMGEISKYFSHAQEPLPATTEAHGAHAGSAGEAQSIPEPEKATATEDIAGLPNPDEPEPMEDMLPTSTDPTSDTIPEKRKHDDVLTPVTEPTESEALPDNAIVGPDQRLITIFAPPSGTTPQAAREAFNAADYEPTVDHAKLHQARLLSESRNRRLPSDAELAAQEKERSEKLARISEVVLRIRLPDQSVVQMTVGRLDTAEVLYGRVRELLAHADQPFVLRYPGPKGGQVPLKEGKERLVPDLGFQGRVMMYLVWSENASLEAQREPSLKKEWREQAQEMNVQQPVEAPAEEPSKPAEGAVDKGKKKADDPDKESKLKKLFMGKLSKK</sequence>
<feature type="domain" description="UBX" evidence="2">
    <location>
        <begin position="368"/>
        <end position="448"/>
    </location>
</feature>
<dbReference type="Gene3D" id="3.10.20.90">
    <property type="entry name" value="Phosphatidylinositol 3-kinase Catalytic Subunit, Chain A, domain 1"/>
    <property type="match status" value="1"/>
</dbReference>
<dbReference type="InterPro" id="IPR029071">
    <property type="entry name" value="Ubiquitin-like_domsf"/>
</dbReference>
<keyword evidence="4" id="KW-1185">Reference proteome</keyword>
<dbReference type="InterPro" id="IPR001012">
    <property type="entry name" value="UBX_dom"/>
</dbReference>
<gene>
    <name evidence="3" type="ORF">H2201_007475</name>
</gene>
<dbReference type="PROSITE" id="PS50033">
    <property type="entry name" value="UBX"/>
    <property type="match status" value="1"/>
</dbReference>
<dbReference type="CDD" id="cd17075">
    <property type="entry name" value="UBX1_UBXN9"/>
    <property type="match status" value="1"/>
</dbReference>
<feature type="region of interest" description="Disordered" evidence="1">
    <location>
        <begin position="212"/>
        <end position="293"/>
    </location>
</feature>
<dbReference type="PANTHER" id="PTHR46467:SF1">
    <property type="entry name" value="TETHER CONTAINING UBX DOMAIN FOR GLUT4"/>
    <property type="match status" value="1"/>
</dbReference>
<dbReference type="InterPro" id="IPR059238">
    <property type="entry name" value="UBX1_UBXN9"/>
</dbReference>